<gene>
    <name evidence="1" type="ORF">GBA63_06155</name>
</gene>
<protein>
    <submittedName>
        <fullName evidence="1">HAD hydrolase-like protein</fullName>
    </submittedName>
</protein>
<evidence type="ECO:0000313" key="2">
    <source>
        <dbReference type="Proteomes" id="UP000501452"/>
    </source>
</evidence>
<proteinExistence type="predicted"/>
<dbReference type="SUPFAM" id="SSF56784">
    <property type="entry name" value="HAD-like"/>
    <property type="match status" value="1"/>
</dbReference>
<sequence length="60" mass="6465">MDPDFTPDQNMVNPKRVWMVGDDADADVRGAEAAGIPAILVRGRHEGRSVAAGTFLASRR</sequence>
<keyword evidence="1" id="KW-0378">Hydrolase</keyword>
<dbReference type="InterPro" id="IPR036412">
    <property type="entry name" value="HAD-like_sf"/>
</dbReference>
<organism evidence="1 2">
    <name type="scientific">Rubrobacter tropicus</name>
    <dbReference type="NCBI Taxonomy" id="2653851"/>
    <lineage>
        <taxon>Bacteria</taxon>
        <taxon>Bacillati</taxon>
        <taxon>Actinomycetota</taxon>
        <taxon>Rubrobacteria</taxon>
        <taxon>Rubrobacterales</taxon>
        <taxon>Rubrobacteraceae</taxon>
        <taxon>Rubrobacter</taxon>
    </lineage>
</organism>
<dbReference type="KEGG" id="rub:GBA63_06155"/>
<dbReference type="Gene3D" id="3.40.50.1000">
    <property type="entry name" value="HAD superfamily/HAD-like"/>
    <property type="match status" value="1"/>
</dbReference>
<reference evidence="1 2" key="1">
    <citation type="submission" date="2019-10" db="EMBL/GenBank/DDBJ databases">
        <title>Rubrobacter sp nov SCSIO 52090 isolated from a deep-sea sediment in the South China Sea.</title>
        <authorList>
            <person name="Chen R.W."/>
        </authorList>
    </citation>
    <scope>NUCLEOTIDE SEQUENCE [LARGE SCALE GENOMIC DNA]</scope>
    <source>
        <strain evidence="1 2">SCSIO 52909</strain>
    </source>
</reference>
<evidence type="ECO:0000313" key="1">
    <source>
        <dbReference type="EMBL" id="QIN82280.1"/>
    </source>
</evidence>
<dbReference type="Pfam" id="PF13242">
    <property type="entry name" value="Hydrolase_like"/>
    <property type="match status" value="1"/>
</dbReference>
<keyword evidence="2" id="KW-1185">Reference proteome</keyword>
<name>A0A6G8Q743_9ACTN</name>
<accession>A0A6G8Q743</accession>
<dbReference type="GO" id="GO:0016787">
    <property type="term" value="F:hydrolase activity"/>
    <property type="evidence" value="ECO:0007669"/>
    <property type="project" value="UniProtKB-KW"/>
</dbReference>
<dbReference type="AlphaFoldDB" id="A0A6G8Q743"/>
<dbReference type="InterPro" id="IPR023214">
    <property type="entry name" value="HAD_sf"/>
</dbReference>
<dbReference type="Proteomes" id="UP000501452">
    <property type="component" value="Chromosome"/>
</dbReference>
<dbReference type="EMBL" id="CP045119">
    <property type="protein sequence ID" value="QIN82280.1"/>
    <property type="molecule type" value="Genomic_DNA"/>
</dbReference>